<dbReference type="EMBL" id="BARW01004865">
    <property type="protein sequence ID" value="GAI67316.1"/>
    <property type="molecule type" value="Genomic_DNA"/>
</dbReference>
<keyword evidence="1" id="KW-0159">Chromosome partition</keyword>
<dbReference type="InterPro" id="IPR041468">
    <property type="entry name" value="HTH_ParB/Spo0J"/>
</dbReference>
<reference evidence="3" key="1">
    <citation type="journal article" date="2014" name="Front. Microbiol.">
        <title>High frequency of phylogenetically diverse reductive dehalogenase-homologous genes in deep subseafloor sedimentary metagenomes.</title>
        <authorList>
            <person name="Kawai M."/>
            <person name="Futagami T."/>
            <person name="Toyoda A."/>
            <person name="Takaki Y."/>
            <person name="Nishi S."/>
            <person name="Hori S."/>
            <person name="Arai W."/>
            <person name="Tsubouchi T."/>
            <person name="Morono Y."/>
            <person name="Uchiyama I."/>
            <person name="Ito T."/>
            <person name="Fujiyama A."/>
            <person name="Inagaki F."/>
            <person name="Takami H."/>
        </authorList>
    </citation>
    <scope>NUCLEOTIDE SEQUENCE</scope>
    <source>
        <strain evidence="3">Expedition CK06-06</strain>
    </source>
</reference>
<dbReference type="SUPFAM" id="SSF109709">
    <property type="entry name" value="KorB DNA-binding domain-like"/>
    <property type="match status" value="1"/>
</dbReference>
<dbReference type="InterPro" id="IPR004437">
    <property type="entry name" value="ParB/RepB/Spo0J"/>
</dbReference>
<dbReference type="GO" id="GO:0005694">
    <property type="term" value="C:chromosome"/>
    <property type="evidence" value="ECO:0007669"/>
    <property type="project" value="TreeGrafter"/>
</dbReference>
<dbReference type="GO" id="GO:0007059">
    <property type="term" value="P:chromosome segregation"/>
    <property type="evidence" value="ECO:0007669"/>
    <property type="project" value="UniProtKB-KW"/>
</dbReference>
<evidence type="ECO:0000259" key="2">
    <source>
        <dbReference type="SMART" id="SM00470"/>
    </source>
</evidence>
<dbReference type="Pfam" id="PF02195">
    <property type="entry name" value="ParB_N"/>
    <property type="match status" value="1"/>
</dbReference>
<comment type="caution">
    <text evidence="3">The sequence shown here is derived from an EMBL/GenBank/DDBJ whole genome shotgun (WGS) entry which is preliminary data.</text>
</comment>
<proteinExistence type="predicted"/>
<dbReference type="NCBIfam" id="TIGR00180">
    <property type="entry name" value="parB_part"/>
    <property type="match status" value="1"/>
</dbReference>
<gene>
    <name evidence="3" type="ORF">S12H4_11043</name>
</gene>
<dbReference type="PANTHER" id="PTHR33375">
    <property type="entry name" value="CHROMOSOME-PARTITIONING PROTEIN PARB-RELATED"/>
    <property type="match status" value="1"/>
</dbReference>
<organism evidence="3">
    <name type="scientific">marine sediment metagenome</name>
    <dbReference type="NCBI Taxonomy" id="412755"/>
    <lineage>
        <taxon>unclassified sequences</taxon>
        <taxon>metagenomes</taxon>
        <taxon>ecological metagenomes</taxon>
    </lineage>
</organism>
<dbReference type="InterPro" id="IPR036086">
    <property type="entry name" value="ParB/Sulfiredoxin_sf"/>
</dbReference>
<evidence type="ECO:0000256" key="1">
    <source>
        <dbReference type="ARBA" id="ARBA00022829"/>
    </source>
</evidence>
<sequence length="202" mass="23552">MQLRYEEKFPLNLVDEADEEFQARLDYDEEEIESLKQDIAQNGQRNPVGLIQKGDRYQLIYGFQRVKAIRSLGWEAVRANIYESASGKELYLQSFSDNIRHEDLSDLETALSLRFLKEHFNYSIEELAQTLGRKTVTVYNLLRLTTLEDEIKGAVHRGQISLTQAMEISRFPDFKRLKILDQAISDKLSVRHLKTLRDIKAK</sequence>
<dbReference type="GO" id="GO:0045881">
    <property type="term" value="P:positive regulation of sporulation resulting in formation of a cellular spore"/>
    <property type="evidence" value="ECO:0007669"/>
    <property type="project" value="TreeGrafter"/>
</dbReference>
<dbReference type="AlphaFoldDB" id="X1RK19"/>
<dbReference type="SMART" id="SM00470">
    <property type="entry name" value="ParB"/>
    <property type="match status" value="1"/>
</dbReference>
<dbReference type="InterPro" id="IPR050336">
    <property type="entry name" value="Chromosome_partition/occlusion"/>
</dbReference>
<name>X1RK19_9ZZZZ</name>
<dbReference type="SUPFAM" id="SSF110849">
    <property type="entry name" value="ParB/Sulfiredoxin"/>
    <property type="match status" value="1"/>
</dbReference>
<accession>X1RK19</accession>
<dbReference type="Pfam" id="PF17762">
    <property type="entry name" value="HTH_ParB"/>
    <property type="match status" value="1"/>
</dbReference>
<feature type="non-terminal residue" evidence="3">
    <location>
        <position position="202"/>
    </location>
</feature>
<dbReference type="PANTHER" id="PTHR33375:SF1">
    <property type="entry name" value="CHROMOSOME-PARTITIONING PROTEIN PARB-RELATED"/>
    <property type="match status" value="1"/>
</dbReference>
<dbReference type="Gene3D" id="3.90.1530.30">
    <property type="match status" value="1"/>
</dbReference>
<dbReference type="GO" id="GO:0003677">
    <property type="term" value="F:DNA binding"/>
    <property type="evidence" value="ECO:0007669"/>
    <property type="project" value="InterPro"/>
</dbReference>
<dbReference type="Gene3D" id="1.10.10.2830">
    <property type="match status" value="1"/>
</dbReference>
<protein>
    <recommendedName>
        <fullName evidence="2">ParB-like N-terminal domain-containing protein</fullName>
    </recommendedName>
</protein>
<feature type="domain" description="ParB-like N-terminal" evidence="2">
    <location>
        <begin position="7"/>
        <end position="99"/>
    </location>
</feature>
<evidence type="ECO:0000313" key="3">
    <source>
        <dbReference type="EMBL" id="GAI67316.1"/>
    </source>
</evidence>
<dbReference type="InterPro" id="IPR003115">
    <property type="entry name" value="ParB_N"/>
</dbReference>